<dbReference type="eggNOG" id="COG5323">
    <property type="taxonomic scope" value="Bacteria"/>
</dbReference>
<organism evidence="3 4">
    <name type="scientific">Hirschia baltica (strain ATCC 49814 / DSM 5838 / IFAM 1418)</name>
    <dbReference type="NCBI Taxonomy" id="582402"/>
    <lineage>
        <taxon>Bacteria</taxon>
        <taxon>Pseudomonadati</taxon>
        <taxon>Pseudomonadota</taxon>
        <taxon>Alphaproteobacteria</taxon>
        <taxon>Hyphomonadales</taxon>
        <taxon>Hyphomonadaceae</taxon>
        <taxon>Hirschia</taxon>
    </lineage>
</organism>
<dbReference type="Proteomes" id="UP000002745">
    <property type="component" value="Chromosome"/>
</dbReference>
<name>C6XIB3_HIRBI</name>
<dbReference type="Gene3D" id="3.30.420.240">
    <property type="match status" value="1"/>
</dbReference>
<accession>C6XIB3</accession>
<dbReference type="KEGG" id="hba:Hbal_1247"/>
<keyword evidence="1" id="KW-1188">Viral release from host cell</keyword>
<protein>
    <recommendedName>
        <fullName evidence="2">Terminase large subunit gp17-like C-terminal domain-containing protein</fullName>
    </recommendedName>
</protein>
<dbReference type="AlphaFoldDB" id="C6XIB3"/>
<evidence type="ECO:0000313" key="4">
    <source>
        <dbReference type="Proteomes" id="UP000002745"/>
    </source>
</evidence>
<evidence type="ECO:0000256" key="1">
    <source>
        <dbReference type="ARBA" id="ARBA00022612"/>
    </source>
</evidence>
<evidence type="ECO:0000259" key="2">
    <source>
        <dbReference type="Pfam" id="PF17289"/>
    </source>
</evidence>
<dbReference type="InterPro" id="IPR035421">
    <property type="entry name" value="Terminase_6C"/>
</dbReference>
<feature type="domain" description="Terminase large subunit gp17-like C-terminal" evidence="2">
    <location>
        <begin position="237"/>
        <end position="380"/>
    </location>
</feature>
<dbReference type="InterPro" id="IPR027417">
    <property type="entry name" value="P-loop_NTPase"/>
</dbReference>
<dbReference type="EMBL" id="CP001678">
    <property type="protein sequence ID" value="ACT58939.1"/>
    <property type="molecule type" value="Genomic_DNA"/>
</dbReference>
<dbReference type="Pfam" id="PF03237">
    <property type="entry name" value="Terminase_6N"/>
    <property type="match status" value="1"/>
</dbReference>
<dbReference type="HOGENOM" id="CLU_034922_0_0_5"/>
<proteinExistence type="predicted"/>
<sequence>MWAHEGQIPPDTDWRIWLYMGGRGAGKTRAGAEWIRSQIWEHGKQRVALVGPTLSDVREVMIEGPSGLRNIGPAEERPIYSPSRRRLEWPNGAEGFVFSAEDPDSLRGPQFDAAWGDEIGAWHRGQTCWDMLMFGLRLGDNPRICATTTPRPTPLIRKLVKLDNIEITRASTLENAHNLAPSFLEAVQANYGGTRLGRQEIDGELIDDPKGALWLRSQIETNRTINAKHEFQRIVVAIDPPISKGVNADTCGIIAAGLRQDGKSVIIADASVQGLRPLDWAARASGLAAEYGNAEIVAEANQGGEMVRDVLEMAGCVSPVRLVHARLSKAARASPVAALYAQGKVMHGGSFPALEDQMCIFGSDAASGSPDRVDALVWAVTVLMLEKVNLRPRVRWV</sequence>
<reference evidence="4" key="1">
    <citation type="journal article" date="2011" name="J. Bacteriol.">
        <title>Genome sequences of eight morphologically diverse alphaproteobacteria.</title>
        <authorList>
            <consortium name="US DOE Joint Genome Institute"/>
            <person name="Brown P.J."/>
            <person name="Kysela D.T."/>
            <person name="Buechlein A."/>
            <person name="Hemmerich C."/>
            <person name="Brun Y.V."/>
        </authorList>
    </citation>
    <scope>NUCLEOTIDE SEQUENCE [LARGE SCALE GENOMIC DNA]</scope>
    <source>
        <strain evidence="4">ATCC 49814 / DSM 5838 / IFAM 1418</strain>
    </source>
</reference>
<dbReference type="Gene3D" id="3.40.50.300">
    <property type="entry name" value="P-loop containing nucleotide triphosphate hydrolases"/>
    <property type="match status" value="1"/>
</dbReference>
<dbReference type="Pfam" id="PF17289">
    <property type="entry name" value="Terminase_6C"/>
    <property type="match status" value="1"/>
</dbReference>
<dbReference type="STRING" id="582402.Hbal_1247"/>
<keyword evidence="4" id="KW-1185">Reference proteome</keyword>
<gene>
    <name evidence="3" type="ordered locus">Hbal_1247</name>
</gene>
<evidence type="ECO:0000313" key="3">
    <source>
        <dbReference type="EMBL" id="ACT58939.1"/>
    </source>
</evidence>